<proteinExistence type="predicted"/>
<evidence type="ECO:0000313" key="1">
    <source>
        <dbReference type="EMBL" id="MFC2973803.1"/>
    </source>
</evidence>
<evidence type="ECO:0000313" key="2">
    <source>
        <dbReference type="Proteomes" id="UP001595457"/>
    </source>
</evidence>
<comment type="caution">
    <text evidence="1">The sequence shown here is derived from an EMBL/GenBank/DDBJ whole genome shotgun (WGS) entry which is preliminary data.</text>
</comment>
<dbReference type="Proteomes" id="UP001595457">
    <property type="component" value="Unassembled WGS sequence"/>
</dbReference>
<accession>A0ABV7AXS8</accession>
<gene>
    <name evidence="1" type="ORF">ACFOJE_16495</name>
</gene>
<protein>
    <submittedName>
        <fullName evidence="1">Uncharacterized protein</fullName>
    </submittedName>
</protein>
<dbReference type="EMBL" id="JBHRSJ010000034">
    <property type="protein sequence ID" value="MFC2973803.1"/>
    <property type="molecule type" value="Genomic_DNA"/>
</dbReference>
<organism evidence="1 2">
    <name type="scientific">Azotobacter bryophylli</name>
    <dbReference type="NCBI Taxonomy" id="1986537"/>
    <lineage>
        <taxon>Bacteria</taxon>
        <taxon>Pseudomonadati</taxon>
        <taxon>Pseudomonadota</taxon>
        <taxon>Gammaproteobacteria</taxon>
        <taxon>Pseudomonadales</taxon>
        <taxon>Pseudomonadaceae</taxon>
        <taxon>Azotobacter</taxon>
    </lineage>
</organism>
<dbReference type="RefSeq" id="WP_377815684.1">
    <property type="nucleotide sequence ID" value="NZ_JBHRSJ010000034.1"/>
</dbReference>
<reference evidence="2" key="1">
    <citation type="journal article" date="2019" name="Int. J. Syst. Evol. Microbiol.">
        <title>The Global Catalogue of Microorganisms (GCM) 10K type strain sequencing project: providing services to taxonomists for standard genome sequencing and annotation.</title>
        <authorList>
            <consortium name="The Broad Institute Genomics Platform"/>
            <consortium name="The Broad Institute Genome Sequencing Center for Infectious Disease"/>
            <person name="Wu L."/>
            <person name="Ma J."/>
        </authorList>
    </citation>
    <scope>NUCLEOTIDE SEQUENCE [LARGE SCALE GENOMIC DNA]</scope>
    <source>
        <strain evidence="2">KCTC 62195</strain>
    </source>
</reference>
<sequence length="293" mass="33207">MNVYKVRVSDQKGKPIDRTDFEEDTKRLAPWYVDGRDTQFAVCPACDNPIEIVGLYHLPPNINNPYGRHFARDVGGLAKANEEAREDCPYFNPRQHDKGARKRSVDGVPKKILELLIDQFDRVIFAIEECTGLKLSENFIISMLERYRGERGYLYTGATLMNVPWIFAYMSDGRSLYGQLVAGNPELVKSLSALVPGADTDSGRLLKKVLPSGKSAYITPTVCFLDHRVRPKEDSGVLETMIMVVTEGGKDIYRQVIEFNYQHFSWLIGLPADHPKRRLELVTLAKQRLGDLL</sequence>
<keyword evidence="2" id="KW-1185">Reference proteome</keyword>
<name>A0ABV7AXS8_9GAMM</name>